<feature type="compositionally biased region" description="Basic residues" evidence="1">
    <location>
        <begin position="124"/>
        <end position="140"/>
    </location>
</feature>
<keyword evidence="3" id="KW-1185">Reference proteome</keyword>
<proteinExistence type="predicted"/>
<evidence type="ECO:0000313" key="2">
    <source>
        <dbReference type="EMBL" id="KAJ1141620.1"/>
    </source>
</evidence>
<reference evidence="2" key="1">
    <citation type="journal article" date="2022" name="bioRxiv">
        <title>Sequencing and chromosome-scale assembly of the giantPleurodeles waltlgenome.</title>
        <authorList>
            <person name="Brown T."/>
            <person name="Elewa A."/>
            <person name="Iarovenko S."/>
            <person name="Subramanian E."/>
            <person name="Araus A.J."/>
            <person name="Petzold A."/>
            <person name="Susuki M."/>
            <person name="Suzuki K.-i.T."/>
            <person name="Hayashi T."/>
            <person name="Toyoda A."/>
            <person name="Oliveira C."/>
            <person name="Osipova E."/>
            <person name="Leigh N.D."/>
            <person name="Simon A."/>
            <person name="Yun M.H."/>
        </authorList>
    </citation>
    <scope>NUCLEOTIDE SEQUENCE</scope>
    <source>
        <strain evidence="2">20211129_DDA</strain>
        <tissue evidence="2">Liver</tissue>
    </source>
</reference>
<dbReference type="EMBL" id="JANPWB010000010">
    <property type="protein sequence ID" value="KAJ1141620.1"/>
    <property type="molecule type" value="Genomic_DNA"/>
</dbReference>
<sequence length="210" mass="22050">MVLASDSRRPQTSAITWSLVPGCLTGSAAAAQEHNGCQVLPEKEPGAPARDDKDNRMREGGSPRHRLTFEDDAGDGVRLPQFGFGDVAGAFHDDLQHGGGAGEDERSGSSDSPVGSPRLCSRPTRQRRRGGGAGIRRGRTRSGLAHALPSINTRIPALRSRLAVTGRGVAGPGLWRRPLPAGNRGLAGGDENSCPCSHRFTSLHNPVQAG</sequence>
<evidence type="ECO:0000313" key="3">
    <source>
        <dbReference type="Proteomes" id="UP001066276"/>
    </source>
</evidence>
<comment type="caution">
    <text evidence="2">The sequence shown here is derived from an EMBL/GenBank/DDBJ whole genome shotgun (WGS) entry which is preliminary data.</text>
</comment>
<feature type="compositionally biased region" description="Basic and acidic residues" evidence="1">
    <location>
        <begin position="41"/>
        <end position="62"/>
    </location>
</feature>
<accession>A0AAV7QTA1</accession>
<feature type="region of interest" description="Disordered" evidence="1">
    <location>
        <begin position="34"/>
        <end position="74"/>
    </location>
</feature>
<name>A0AAV7QTA1_PLEWA</name>
<protein>
    <recommendedName>
        <fullName evidence="4">Secreted protein</fullName>
    </recommendedName>
</protein>
<dbReference type="AlphaFoldDB" id="A0AAV7QTA1"/>
<dbReference type="Proteomes" id="UP001066276">
    <property type="component" value="Chromosome 6"/>
</dbReference>
<evidence type="ECO:0008006" key="4">
    <source>
        <dbReference type="Google" id="ProtNLM"/>
    </source>
</evidence>
<evidence type="ECO:0000256" key="1">
    <source>
        <dbReference type="SAM" id="MobiDB-lite"/>
    </source>
</evidence>
<organism evidence="2 3">
    <name type="scientific">Pleurodeles waltl</name>
    <name type="common">Iberian ribbed newt</name>
    <dbReference type="NCBI Taxonomy" id="8319"/>
    <lineage>
        <taxon>Eukaryota</taxon>
        <taxon>Metazoa</taxon>
        <taxon>Chordata</taxon>
        <taxon>Craniata</taxon>
        <taxon>Vertebrata</taxon>
        <taxon>Euteleostomi</taxon>
        <taxon>Amphibia</taxon>
        <taxon>Batrachia</taxon>
        <taxon>Caudata</taxon>
        <taxon>Salamandroidea</taxon>
        <taxon>Salamandridae</taxon>
        <taxon>Pleurodelinae</taxon>
        <taxon>Pleurodeles</taxon>
    </lineage>
</organism>
<feature type="region of interest" description="Disordered" evidence="1">
    <location>
        <begin position="88"/>
        <end position="143"/>
    </location>
</feature>
<gene>
    <name evidence="2" type="ORF">NDU88_007948</name>
</gene>